<evidence type="ECO:0000313" key="3">
    <source>
        <dbReference type="Proteomes" id="UP001355207"/>
    </source>
</evidence>
<protein>
    <submittedName>
        <fullName evidence="2">Uncharacterized protein</fullName>
    </submittedName>
</protein>
<sequence>MSSSQEHSHAYSTDGSFQLISSGSTSTGNKSGSYCSRPNTGSFHLPTGSQRDFVRPDQPASSLKPYSNPNTGSLHLPTGARRDLTRRDDQPQVNQSGSLLTGSEYYAKQQATSTGITKVTDVKVSKGPNDIDLPKHIVNRSTTSLFATDSKNIDTNNGGFDW</sequence>
<feature type="compositionally biased region" description="Polar residues" evidence="1">
    <location>
        <begin position="34"/>
        <end position="50"/>
    </location>
</feature>
<proteinExistence type="predicted"/>
<evidence type="ECO:0000313" key="2">
    <source>
        <dbReference type="EMBL" id="WWC86825.1"/>
    </source>
</evidence>
<dbReference type="GeneID" id="91092376"/>
<feature type="compositionally biased region" description="Low complexity" evidence="1">
    <location>
        <begin position="21"/>
        <end position="33"/>
    </location>
</feature>
<feature type="compositionally biased region" description="Polar residues" evidence="1">
    <location>
        <begin position="1"/>
        <end position="20"/>
    </location>
</feature>
<organism evidence="2 3">
    <name type="scientific">Kwoniella dendrophila CBS 6074</name>
    <dbReference type="NCBI Taxonomy" id="1295534"/>
    <lineage>
        <taxon>Eukaryota</taxon>
        <taxon>Fungi</taxon>
        <taxon>Dikarya</taxon>
        <taxon>Basidiomycota</taxon>
        <taxon>Agaricomycotina</taxon>
        <taxon>Tremellomycetes</taxon>
        <taxon>Tremellales</taxon>
        <taxon>Cryptococcaceae</taxon>
        <taxon>Kwoniella</taxon>
    </lineage>
</organism>
<feature type="compositionally biased region" description="Polar residues" evidence="1">
    <location>
        <begin position="59"/>
        <end position="73"/>
    </location>
</feature>
<dbReference type="RefSeq" id="XP_066073588.1">
    <property type="nucleotide sequence ID" value="XM_066217491.1"/>
</dbReference>
<dbReference type="EMBL" id="CP144099">
    <property type="protein sequence ID" value="WWC86825.1"/>
    <property type="molecule type" value="Genomic_DNA"/>
</dbReference>
<evidence type="ECO:0000256" key="1">
    <source>
        <dbReference type="SAM" id="MobiDB-lite"/>
    </source>
</evidence>
<dbReference type="Proteomes" id="UP001355207">
    <property type="component" value="Chromosome 2"/>
</dbReference>
<gene>
    <name evidence="2" type="ORF">L201_001704</name>
</gene>
<feature type="region of interest" description="Disordered" evidence="1">
    <location>
        <begin position="1"/>
        <end position="101"/>
    </location>
</feature>
<accession>A0AAX4JQL9</accession>
<feature type="compositionally biased region" description="Polar residues" evidence="1">
    <location>
        <begin position="91"/>
        <end position="101"/>
    </location>
</feature>
<keyword evidence="3" id="KW-1185">Reference proteome</keyword>
<feature type="compositionally biased region" description="Basic and acidic residues" evidence="1">
    <location>
        <begin position="80"/>
        <end position="90"/>
    </location>
</feature>
<name>A0AAX4JQL9_9TREE</name>
<dbReference type="AlphaFoldDB" id="A0AAX4JQL9"/>
<reference evidence="2 3" key="1">
    <citation type="submission" date="2024-01" db="EMBL/GenBank/DDBJ databases">
        <title>Comparative genomics of Cryptococcus and Kwoniella reveals pathogenesis evolution and contrasting modes of karyotype evolution via chromosome fusion or intercentromeric recombination.</title>
        <authorList>
            <person name="Coelho M.A."/>
            <person name="David-Palma M."/>
            <person name="Shea T."/>
            <person name="Bowers K."/>
            <person name="McGinley-Smith S."/>
            <person name="Mohammad A.W."/>
            <person name="Gnirke A."/>
            <person name="Yurkov A.M."/>
            <person name="Nowrousian M."/>
            <person name="Sun S."/>
            <person name="Cuomo C.A."/>
            <person name="Heitman J."/>
        </authorList>
    </citation>
    <scope>NUCLEOTIDE SEQUENCE [LARGE SCALE GENOMIC DNA]</scope>
    <source>
        <strain evidence="2 3">CBS 6074</strain>
    </source>
</reference>